<dbReference type="AlphaFoldDB" id="A0AAD7MHM0"/>
<reference evidence="1" key="1">
    <citation type="submission" date="2023-03" db="EMBL/GenBank/DDBJ databases">
        <title>Massive genome expansion in bonnet fungi (Mycena s.s.) driven by repeated elements and novel gene families across ecological guilds.</title>
        <authorList>
            <consortium name="Lawrence Berkeley National Laboratory"/>
            <person name="Harder C.B."/>
            <person name="Miyauchi S."/>
            <person name="Viragh M."/>
            <person name="Kuo A."/>
            <person name="Thoen E."/>
            <person name="Andreopoulos B."/>
            <person name="Lu D."/>
            <person name="Skrede I."/>
            <person name="Drula E."/>
            <person name="Henrissat B."/>
            <person name="Morin E."/>
            <person name="Kohler A."/>
            <person name="Barry K."/>
            <person name="LaButti K."/>
            <person name="Morin E."/>
            <person name="Salamov A."/>
            <person name="Lipzen A."/>
            <person name="Mereny Z."/>
            <person name="Hegedus B."/>
            <person name="Baldrian P."/>
            <person name="Stursova M."/>
            <person name="Weitz H."/>
            <person name="Taylor A."/>
            <person name="Grigoriev I.V."/>
            <person name="Nagy L.G."/>
            <person name="Martin F."/>
            <person name="Kauserud H."/>
        </authorList>
    </citation>
    <scope>NUCLEOTIDE SEQUENCE</scope>
    <source>
        <strain evidence="1">CBHHK182m</strain>
    </source>
</reference>
<evidence type="ECO:0000313" key="2">
    <source>
        <dbReference type="Proteomes" id="UP001215598"/>
    </source>
</evidence>
<evidence type="ECO:0000313" key="1">
    <source>
        <dbReference type="EMBL" id="KAJ7717945.1"/>
    </source>
</evidence>
<keyword evidence="2" id="KW-1185">Reference proteome</keyword>
<dbReference type="Proteomes" id="UP001215598">
    <property type="component" value="Unassembled WGS sequence"/>
</dbReference>
<gene>
    <name evidence="1" type="ORF">B0H16DRAFT_1609890</name>
</gene>
<comment type="caution">
    <text evidence="1">The sequence shown here is derived from an EMBL/GenBank/DDBJ whole genome shotgun (WGS) entry which is preliminary data.</text>
</comment>
<sequence length="71" mass="7703">MGMAVLWQAATVSSSGTRAVWANTSSRPLFSFHSFYNWFSRGAGNCCRKRGHRGGGCAHPLGFMDSTRFAG</sequence>
<accession>A0AAD7MHM0</accession>
<organism evidence="1 2">
    <name type="scientific">Mycena metata</name>
    <dbReference type="NCBI Taxonomy" id="1033252"/>
    <lineage>
        <taxon>Eukaryota</taxon>
        <taxon>Fungi</taxon>
        <taxon>Dikarya</taxon>
        <taxon>Basidiomycota</taxon>
        <taxon>Agaricomycotina</taxon>
        <taxon>Agaricomycetes</taxon>
        <taxon>Agaricomycetidae</taxon>
        <taxon>Agaricales</taxon>
        <taxon>Marasmiineae</taxon>
        <taxon>Mycenaceae</taxon>
        <taxon>Mycena</taxon>
    </lineage>
</organism>
<proteinExistence type="predicted"/>
<name>A0AAD7MHM0_9AGAR</name>
<dbReference type="EMBL" id="JARKIB010000270">
    <property type="protein sequence ID" value="KAJ7717945.1"/>
    <property type="molecule type" value="Genomic_DNA"/>
</dbReference>
<protein>
    <submittedName>
        <fullName evidence="1">Uncharacterized protein</fullName>
    </submittedName>
</protein>